<dbReference type="PANTHER" id="PTHR22602:SF0">
    <property type="entry name" value="TRANSFERASE CAF17, MITOCHONDRIAL-RELATED"/>
    <property type="match status" value="1"/>
</dbReference>
<protein>
    <submittedName>
        <fullName evidence="2">Folate-binding protein</fullName>
    </submittedName>
</protein>
<reference evidence="2" key="1">
    <citation type="submission" date="2022-03" db="EMBL/GenBank/DDBJ databases">
        <title>Identification of a novel bacterium isolated from mangrove sediments.</title>
        <authorList>
            <person name="Pan X."/>
        </authorList>
    </citation>
    <scope>NUCLEOTIDE SEQUENCE</scope>
    <source>
        <strain evidence="2">B1949</strain>
    </source>
</reference>
<dbReference type="EMBL" id="JALHLF010000036">
    <property type="protein sequence ID" value="MCJ2183146.1"/>
    <property type="molecule type" value="Genomic_DNA"/>
</dbReference>
<gene>
    <name evidence="2" type="ORF">MTR62_10645</name>
</gene>
<dbReference type="PANTHER" id="PTHR22602">
    <property type="entry name" value="TRANSFERASE CAF17, MITOCHONDRIAL-RELATED"/>
    <property type="match status" value="1"/>
</dbReference>
<accession>A0ABT0BDN5</accession>
<organism evidence="2 3">
    <name type="scientific">Novosphingobium organovorum</name>
    <dbReference type="NCBI Taxonomy" id="2930092"/>
    <lineage>
        <taxon>Bacteria</taxon>
        <taxon>Pseudomonadati</taxon>
        <taxon>Pseudomonadota</taxon>
        <taxon>Alphaproteobacteria</taxon>
        <taxon>Sphingomonadales</taxon>
        <taxon>Sphingomonadaceae</taxon>
        <taxon>Novosphingobium</taxon>
    </lineage>
</organism>
<comment type="caution">
    <text evidence="2">The sequence shown here is derived from an EMBL/GenBank/DDBJ whole genome shotgun (WGS) entry which is preliminary data.</text>
</comment>
<sequence length="261" mass="28899">MTATRLFDRAVIRLAPRPDSHEDVAAFLQGLLTADVTKALPVWTGLLSPQGKVLFDFIVWPSGKDLLLDCEASAADALVRRLTMYRLRRAIDIARDDTLVVHWRAQEGDGAASDPRLPALGERWIAPFDPNDPDDILTGADAAWRAHRLALGVCEGRAELGDGETLWLECNAAELHGVSFTKGCYVGQENTARMNWRQKVNRRLIVVPITQSDEKRRRAAYSDLGLAVDHRRIDSIPEGCVPYWLTLEPAVPDSDPAQPTA</sequence>
<evidence type="ECO:0000313" key="2">
    <source>
        <dbReference type="EMBL" id="MCJ2183146.1"/>
    </source>
</evidence>
<keyword evidence="1" id="KW-0809">Transit peptide</keyword>
<evidence type="ECO:0000313" key="3">
    <source>
        <dbReference type="Proteomes" id="UP001162881"/>
    </source>
</evidence>
<dbReference type="SUPFAM" id="SSF103025">
    <property type="entry name" value="Folate-binding domain"/>
    <property type="match status" value="1"/>
</dbReference>
<proteinExistence type="predicted"/>
<dbReference type="InterPro" id="IPR017703">
    <property type="entry name" value="YgfZ/GCV_T_CS"/>
</dbReference>
<dbReference type="InterPro" id="IPR027266">
    <property type="entry name" value="TrmE/GcvT-like"/>
</dbReference>
<keyword evidence="3" id="KW-1185">Reference proteome</keyword>
<dbReference type="Gene3D" id="3.30.1360.120">
    <property type="entry name" value="Probable tRNA modification gtpase trme, domain 1"/>
    <property type="match status" value="2"/>
</dbReference>
<dbReference type="Proteomes" id="UP001162881">
    <property type="component" value="Unassembled WGS sequence"/>
</dbReference>
<dbReference type="InterPro" id="IPR045179">
    <property type="entry name" value="YgfZ/GcvT"/>
</dbReference>
<name>A0ABT0BDN5_9SPHN</name>
<evidence type="ECO:0000256" key="1">
    <source>
        <dbReference type="ARBA" id="ARBA00022946"/>
    </source>
</evidence>
<dbReference type="RefSeq" id="WP_244020556.1">
    <property type="nucleotide sequence ID" value="NZ_JALHLF010000036.1"/>
</dbReference>
<dbReference type="NCBIfam" id="TIGR03317">
    <property type="entry name" value="ygfZ_signature"/>
    <property type="match status" value="1"/>
</dbReference>